<reference evidence="2" key="1">
    <citation type="submission" date="2019-02" db="EMBL/GenBank/DDBJ databases">
        <title>Structural and Functional analysis of Lanthipeptide from Bacillus thuringiensis serovar andalousiensis B23193.</title>
        <authorList>
            <person name="Andreeva J.V."/>
            <person name="Grigoreva A."/>
        </authorList>
    </citation>
    <scope>NUCLEOTIDE SEQUENCE [LARGE SCALE GENOMIC DNA]</scope>
    <source>
        <strain evidence="2">B23193</strain>
    </source>
</reference>
<protein>
    <submittedName>
        <fullName evidence="1">Minor capsid protein</fullName>
    </submittedName>
</protein>
<proteinExistence type="predicted"/>
<sequence length="111" mass="12754">MAKPIRRSLLIHTIQYLEYKGEDDTWGGSDNYAPAVMIKRVRVEPKKNVVSNGNGESLVTNTLLFHDSVHSTPVTFKEKSKVIFNGKEMIVKKVAEFYDRAFLHHVEVMFE</sequence>
<organism evidence="1 2">
    <name type="scientific">Bacillus thuringiensis serovar andalousiensis</name>
    <dbReference type="NCBI Taxonomy" id="257985"/>
    <lineage>
        <taxon>Bacteria</taxon>
        <taxon>Bacillati</taxon>
        <taxon>Bacillota</taxon>
        <taxon>Bacilli</taxon>
        <taxon>Bacillales</taxon>
        <taxon>Bacillaceae</taxon>
        <taxon>Bacillus</taxon>
        <taxon>Bacillus cereus group</taxon>
    </lineage>
</organism>
<dbReference type="AlphaFoldDB" id="A0A6H0TNL0"/>
<evidence type="ECO:0000313" key="1">
    <source>
        <dbReference type="EMBL" id="QIW21328.1"/>
    </source>
</evidence>
<gene>
    <name evidence="1" type="ORF">EVG22_24140</name>
</gene>
<evidence type="ECO:0000313" key="2">
    <source>
        <dbReference type="Proteomes" id="UP000501374"/>
    </source>
</evidence>
<dbReference type="Pfam" id="PF10665">
    <property type="entry name" value="Minor_capsid_1"/>
    <property type="match status" value="1"/>
</dbReference>
<accession>A0A6H0TNL0</accession>
<dbReference type="RefSeq" id="WP_172555156.1">
    <property type="nucleotide sequence ID" value="NZ_CP035727.2"/>
</dbReference>
<dbReference type="InterPro" id="IPR019612">
    <property type="entry name" value="Minor_capsid_put"/>
</dbReference>
<name>A0A6H0TNL0_BACTU</name>
<dbReference type="EMBL" id="CP035727">
    <property type="protein sequence ID" value="QIW21328.1"/>
    <property type="molecule type" value="Genomic_DNA"/>
</dbReference>
<dbReference type="Proteomes" id="UP000501374">
    <property type="component" value="Chromosome"/>
</dbReference>